<protein>
    <submittedName>
        <fullName evidence="1">Uncharacterized protein</fullName>
    </submittedName>
</protein>
<reference evidence="1" key="1">
    <citation type="submission" date="2020-03" db="EMBL/GenBank/DDBJ databases">
        <title>The deep terrestrial virosphere.</title>
        <authorList>
            <person name="Holmfeldt K."/>
            <person name="Nilsson E."/>
            <person name="Simone D."/>
            <person name="Lopez-Fernandez M."/>
            <person name="Wu X."/>
            <person name="de Brujin I."/>
            <person name="Lundin D."/>
            <person name="Andersson A."/>
            <person name="Bertilsson S."/>
            <person name="Dopson M."/>
        </authorList>
    </citation>
    <scope>NUCLEOTIDE SEQUENCE</scope>
    <source>
        <strain evidence="1">TM448A04519</strain>
    </source>
</reference>
<organism evidence="1">
    <name type="scientific">viral metagenome</name>
    <dbReference type="NCBI Taxonomy" id="1070528"/>
    <lineage>
        <taxon>unclassified sequences</taxon>
        <taxon>metagenomes</taxon>
        <taxon>organismal metagenomes</taxon>
    </lineage>
</organism>
<accession>A0A6H2A1Z3</accession>
<proteinExistence type="predicted"/>
<dbReference type="EMBL" id="MT144487">
    <property type="protein sequence ID" value="QJA54216.1"/>
    <property type="molecule type" value="Genomic_DNA"/>
</dbReference>
<sequence>MITGDKSQLDQIVQTHHCPDHPDKALTVAWLTTGEYAVRCGGDHYPEEVTRIPTLTEAYKQGEPIPEPLAGNIKKGLAKRLPRQPKYAGALTLGGVEARDLATGEVLGKDLVDALVEYAYQYGLDPMRGHVCLMYGKPYITIDGYLYHANRQNKPYTLTSRPLNETERGMYQVKEGDHAWRADIIYNEGKSLTGGTGIITQAEMTAKSKKDTTRLASPVVAAHPWQLAQKRAEWQALRRAFPIGGEE</sequence>
<evidence type="ECO:0000313" key="1">
    <source>
        <dbReference type="EMBL" id="QJA54216.1"/>
    </source>
</evidence>
<dbReference type="AlphaFoldDB" id="A0A6H2A1Z3"/>
<name>A0A6H2A1Z3_9ZZZZ</name>
<gene>
    <name evidence="1" type="ORF">TM448A04519_0004</name>
</gene>